<dbReference type="STRING" id="4615.A0A199UEU3"/>
<name>A0A199UEU3_ANACO</name>
<keyword evidence="6 7" id="KW-0472">Membrane</keyword>
<dbReference type="EMBL" id="LSRQ01008359">
    <property type="protein sequence ID" value="OAY63254.1"/>
    <property type="molecule type" value="Genomic_DNA"/>
</dbReference>
<dbReference type="GO" id="GO:0006865">
    <property type="term" value="P:amino acid transport"/>
    <property type="evidence" value="ECO:0007669"/>
    <property type="project" value="UniProtKB-KW"/>
</dbReference>
<protein>
    <submittedName>
        <fullName evidence="9">Putative amino acid permease 7</fullName>
    </submittedName>
</protein>
<dbReference type="PANTHER" id="PTHR48017">
    <property type="entry name" value="OS05G0424000 PROTEIN-RELATED"/>
    <property type="match status" value="1"/>
</dbReference>
<keyword evidence="3 7" id="KW-0812">Transmembrane</keyword>
<evidence type="ECO:0000313" key="10">
    <source>
        <dbReference type="Proteomes" id="UP000092600"/>
    </source>
</evidence>
<gene>
    <name evidence="9" type="ORF">ACMD2_04303</name>
</gene>
<evidence type="ECO:0000256" key="5">
    <source>
        <dbReference type="ARBA" id="ARBA00022989"/>
    </source>
</evidence>
<evidence type="ECO:0000256" key="1">
    <source>
        <dbReference type="ARBA" id="ARBA00004370"/>
    </source>
</evidence>
<proteinExistence type="predicted"/>
<feature type="transmembrane region" description="Helical" evidence="7">
    <location>
        <begin position="60"/>
        <end position="78"/>
    </location>
</feature>
<keyword evidence="4" id="KW-0029">Amino-acid transport</keyword>
<dbReference type="Pfam" id="PF01490">
    <property type="entry name" value="Aa_trans"/>
    <property type="match status" value="1"/>
</dbReference>
<feature type="transmembrane region" description="Helical" evidence="7">
    <location>
        <begin position="34"/>
        <end position="54"/>
    </location>
</feature>
<dbReference type="GO" id="GO:0016020">
    <property type="term" value="C:membrane"/>
    <property type="evidence" value="ECO:0007669"/>
    <property type="project" value="UniProtKB-SubCell"/>
</dbReference>
<comment type="subcellular location">
    <subcellularLocation>
        <location evidence="1">Membrane</location>
    </subcellularLocation>
</comment>
<accession>A0A199UEU3</accession>
<evidence type="ECO:0000259" key="8">
    <source>
        <dbReference type="Pfam" id="PF01490"/>
    </source>
</evidence>
<feature type="domain" description="Amino acid transporter transmembrane" evidence="8">
    <location>
        <begin position="30"/>
        <end position="113"/>
    </location>
</feature>
<evidence type="ECO:0000313" key="9">
    <source>
        <dbReference type="EMBL" id="OAY63254.1"/>
    </source>
</evidence>
<evidence type="ECO:0000256" key="2">
    <source>
        <dbReference type="ARBA" id="ARBA00022448"/>
    </source>
</evidence>
<dbReference type="AlphaFoldDB" id="A0A199UEU3"/>
<keyword evidence="5 7" id="KW-1133">Transmembrane helix</keyword>
<dbReference type="Proteomes" id="UP000092600">
    <property type="component" value="Unassembled WGS sequence"/>
</dbReference>
<evidence type="ECO:0000256" key="4">
    <source>
        <dbReference type="ARBA" id="ARBA00022970"/>
    </source>
</evidence>
<sequence>MGDEGEAAEKSPLLGEFLKEADESERKIIRTGTLWTAVAHVITGVIGSGVLSLGWSVAQLGWAGGPIALLFFAGVTLVQSSLLADCYRSPDPECGHIRNRSYMEAIKLNLGRGGLFRLQ</sequence>
<evidence type="ECO:0000256" key="6">
    <source>
        <dbReference type="ARBA" id="ARBA00023136"/>
    </source>
</evidence>
<reference evidence="9 10" key="1">
    <citation type="journal article" date="2016" name="DNA Res.">
        <title>The draft genome of MD-2 pineapple using hybrid error correction of long reads.</title>
        <authorList>
            <person name="Redwan R.M."/>
            <person name="Saidin A."/>
            <person name="Kumar S.V."/>
        </authorList>
    </citation>
    <scope>NUCLEOTIDE SEQUENCE [LARGE SCALE GENOMIC DNA]</scope>
    <source>
        <strain evidence="10">cv. MD2</strain>
        <tissue evidence="9">Leaf</tissue>
    </source>
</reference>
<comment type="caution">
    <text evidence="9">The sequence shown here is derived from an EMBL/GenBank/DDBJ whole genome shotgun (WGS) entry which is preliminary data.</text>
</comment>
<keyword evidence="2" id="KW-0813">Transport</keyword>
<evidence type="ECO:0000256" key="3">
    <source>
        <dbReference type="ARBA" id="ARBA00022692"/>
    </source>
</evidence>
<dbReference type="InterPro" id="IPR013057">
    <property type="entry name" value="AA_transpt_TM"/>
</dbReference>
<evidence type="ECO:0000256" key="7">
    <source>
        <dbReference type="SAM" id="Phobius"/>
    </source>
</evidence>
<organism evidence="9 10">
    <name type="scientific">Ananas comosus</name>
    <name type="common">Pineapple</name>
    <name type="synonym">Ananas ananas</name>
    <dbReference type="NCBI Taxonomy" id="4615"/>
    <lineage>
        <taxon>Eukaryota</taxon>
        <taxon>Viridiplantae</taxon>
        <taxon>Streptophyta</taxon>
        <taxon>Embryophyta</taxon>
        <taxon>Tracheophyta</taxon>
        <taxon>Spermatophyta</taxon>
        <taxon>Magnoliopsida</taxon>
        <taxon>Liliopsida</taxon>
        <taxon>Poales</taxon>
        <taxon>Bromeliaceae</taxon>
        <taxon>Bromelioideae</taxon>
        <taxon>Ananas</taxon>
    </lineage>
</organism>